<dbReference type="Gene3D" id="3.40.630.30">
    <property type="match status" value="1"/>
</dbReference>
<reference evidence="1 2" key="1">
    <citation type="submission" date="2019-04" db="EMBL/GenBank/DDBJ databases">
        <title>Flavobacterium sp. nov. isolated from construction timber.</title>
        <authorList>
            <person name="Lin S.-Y."/>
            <person name="Chang C.-T."/>
            <person name="Young C.-C."/>
        </authorList>
    </citation>
    <scope>NUCLEOTIDE SEQUENCE [LARGE SCALE GENOMIC DNA]</scope>
    <source>
        <strain evidence="1 2">CC-CTC003</strain>
    </source>
</reference>
<dbReference type="AlphaFoldDB" id="A0A4V3W8I4"/>
<accession>A0A4V3W8I4</accession>
<evidence type="ECO:0000313" key="1">
    <source>
        <dbReference type="EMBL" id="THF51410.1"/>
    </source>
</evidence>
<organism evidence="1 2">
    <name type="scientific">Flavobacterium supellecticarium</name>
    <dbReference type="NCBI Taxonomy" id="2565924"/>
    <lineage>
        <taxon>Bacteria</taxon>
        <taxon>Pseudomonadati</taxon>
        <taxon>Bacteroidota</taxon>
        <taxon>Flavobacteriia</taxon>
        <taxon>Flavobacteriales</taxon>
        <taxon>Flavobacteriaceae</taxon>
        <taxon>Flavobacterium</taxon>
    </lineage>
</organism>
<keyword evidence="1" id="KW-0808">Transferase</keyword>
<dbReference type="RefSeq" id="WP_136402395.1">
    <property type="nucleotide sequence ID" value="NZ_SSNZ01000002.1"/>
</dbReference>
<gene>
    <name evidence="1" type="ORF">E6C50_06510</name>
</gene>
<dbReference type="EMBL" id="SSNZ01000002">
    <property type="protein sequence ID" value="THF51410.1"/>
    <property type="molecule type" value="Genomic_DNA"/>
</dbReference>
<evidence type="ECO:0000313" key="2">
    <source>
        <dbReference type="Proteomes" id="UP000307507"/>
    </source>
</evidence>
<proteinExistence type="predicted"/>
<dbReference type="OrthoDB" id="1149100at2"/>
<dbReference type="Proteomes" id="UP000307507">
    <property type="component" value="Unassembled WGS sequence"/>
</dbReference>
<protein>
    <submittedName>
        <fullName evidence="1">N-acetyltransferase</fullName>
    </submittedName>
</protein>
<sequence>MEIKDNELLRQFENQTENGLLTVEYSLQERKLFLTKLNHTEKEDPETIDAFLKAIMNNAEEKRLRVVPTHPKIASFFRKNPVYKELLPPGIKI</sequence>
<dbReference type="GO" id="GO:0016740">
    <property type="term" value="F:transferase activity"/>
    <property type="evidence" value="ECO:0007669"/>
    <property type="project" value="UniProtKB-KW"/>
</dbReference>
<name>A0A4V3W8I4_9FLAO</name>
<comment type="caution">
    <text evidence="1">The sequence shown here is derived from an EMBL/GenBank/DDBJ whole genome shotgun (WGS) entry which is preliminary data.</text>
</comment>
<keyword evidence="2" id="KW-1185">Reference proteome</keyword>